<reference evidence="1 2" key="1">
    <citation type="journal article" date="2005" name="Genome Res.">
        <title>Complete genome sequence of the hyperthermophilic archaeon Thermococcus kodakaraensis KOD1 and comparison with Pyrococcus genomes.</title>
        <authorList>
            <person name="Fukui T."/>
            <person name="Atomi H."/>
            <person name="Kanai T."/>
            <person name="Matsumi R."/>
            <person name="Fujiwara S."/>
            <person name="Imanaka T."/>
        </authorList>
    </citation>
    <scope>NUCLEOTIDE SEQUENCE [LARGE SCALE GENOMIC DNA]</scope>
    <source>
        <strain evidence="2">ATCC BAA-918 / JCM 12380 / KOD1</strain>
    </source>
</reference>
<dbReference type="EnsemblBacteria" id="BAD84631">
    <property type="protein sequence ID" value="BAD84631"/>
    <property type="gene ID" value="TK0442"/>
</dbReference>
<dbReference type="STRING" id="69014.TK0442"/>
<dbReference type="AlphaFoldDB" id="Q5JD47"/>
<dbReference type="PhylomeDB" id="Q5JD47"/>
<dbReference type="eggNOG" id="arCOG05060">
    <property type="taxonomic scope" value="Archaea"/>
</dbReference>
<evidence type="ECO:0000313" key="1">
    <source>
        <dbReference type="EMBL" id="BAD84631.1"/>
    </source>
</evidence>
<accession>Q5JD47</accession>
<dbReference type="GeneID" id="78446952"/>
<dbReference type="EMBL" id="AP006878">
    <property type="protein sequence ID" value="BAD84631.1"/>
    <property type="molecule type" value="Genomic_DNA"/>
</dbReference>
<proteinExistence type="predicted"/>
<protein>
    <submittedName>
        <fullName evidence="1">Uncharacterized protein</fullName>
    </submittedName>
</protein>
<dbReference type="HOGENOM" id="CLU_803208_0_0_2"/>
<dbReference type="InParanoid" id="Q5JD47"/>
<evidence type="ECO:0000313" key="2">
    <source>
        <dbReference type="Proteomes" id="UP000000536"/>
    </source>
</evidence>
<dbReference type="PATRIC" id="fig|69014.16.peg.434"/>
<sequence length="301" mass="35398">MKFGLWYIKWDSSTGKYISRIRTLSKNPATVYDFKERFDIAIFTTREGLDANYSGNGYRDGKELASFTKLMAKREIEYYVSIPYYMPSKDILLGRGNIQTGDYWLSWVDGVLSVEEDNLLGFYWDLEYAWMFKDYWKGKQNSVINPEALLRIAEKIHDHGLKFIWIPSAHTYALSNTDIWSPQSLDAFDLIFVQPNYYMNNSGRYPFSFYEFKEWLRTLKNMSSSKVHMVMEADECILTKGNGNCRTCGNHEQCLKLASDYYLVQREVLRRLDTNLAYYFGITLDVVDIVFDYYLKRMGVL</sequence>
<gene>
    <name evidence="1" type="ordered locus">TK0442</name>
</gene>
<dbReference type="Proteomes" id="UP000000536">
    <property type="component" value="Chromosome"/>
</dbReference>
<keyword evidence="2" id="KW-1185">Reference proteome</keyword>
<dbReference type="KEGG" id="tko:TK0442"/>
<dbReference type="OrthoDB" id="100166at2157"/>
<dbReference type="RefSeq" id="WP_011249397.1">
    <property type="nucleotide sequence ID" value="NC_006624.1"/>
</dbReference>
<organism evidence="1 2">
    <name type="scientific">Thermococcus kodakarensis (strain ATCC BAA-918 / JCM 12380 / KOD1)</name>
    <name type="common">Pyrococcus kodakaraensis (strain KOD1)</name>
    <dbReference type="NCBI Taxonomy" id="69014"/>
    <lineage>
        <taxon>Archaea</taxon>
        <taxon>Methanobacteriati</taxon>
        <taxon>Methanobacteriota</taxon>
        <taxon>Thermococci</taxon>
        <taxon>Thermococcales</taxon>
        <taxon>Thermococcaceae</taxon>
        <taxon>Thermococcus</taxon>
    </lineage>
</organism>
<name>Q5JD47_THEKO</name>